<dbReference type="PROSITE" id="PS50966">
    <property type="entry name" value="ZF_SWIM"/>
    <property type="match status" value="1"/>
</dbReference>
<gene>
    <name evidence="4" type="ORF">K8V15_08595</name>
</gene>
<dbReference type="Pfam" id="PF04434">
    <property type="entry name" value="SWIM"/>
    <property type="match status" value="1"/>
</dbReference>
<dbReference type="InterPro" id="IPR007527">
    <property type="entry name" value="Znf_SWIM"/>
</dbReference>
<proteinExistence type="predicted"/>
<comment type="caution">
    <text evidence="4">The sequence shown here is derived from an EMBL/GenBank/DDBJ whole genome shotgun (WGS) entry which is preliminary data.</text>
</comment>
<dbReference type="Proteomes" id="UP000712713">
    <property type="component" value="Unassembled WGS sequence"/>
</dbReference>
<name>A0A921EPF9_9ACTN</name>
<keyword evidence="1" id="KW-0863">Zinc-finger</keyword>
<evidence type="ECO:0000259" key="3">
    <source>
        <dbReference type="PROSITE" id="PS50966"/>
    </source>
</evidence>
<organism evidence="4 5">
    <name type="scientific">Tessaracoccus flavescens</name>
    <dbReference type="NCBI Taxonomy" id="399497"/>
    <lineage>
        <taxon>Bacteria</taxon>
        <taxon>Bacillati</taxon>
        <taxon>Actinomycetota</taxon>
        <taxon>Actinomycetes</taxon>
        <taxon>Propionibacteriales</taxon>
        <taxon>Propionibacteriaceae</taxon>
        <taxon>Tessaracoccus</taxon>
    </lineage>
</organism>
<dbReference type="AlphaFoldDB" id="A0A921EPF9"/>
<keyword evidence="1" id="KW-0862">Zinc</keyword>
<reference evidence="4" key="1">
    <citation type="journal article" date="2021" name="PeerJ">
        <title>Extensive microbial diversity within the chicken gut microbiome revealed by metagenomics and culture.</title>
        <authorList>
            <person name="Gilroy R."/>
            <person name="Ravi A."/>
            <person name="Getino M."/>
            <person name="Pursley I."/>
            <person name="Horton D.L."/>
            <person name="Alikhan N.F."/>
            <person name="Baker D."/>
            <person name="Gharbi K."/>
            <person name="Hall N."/>
            <person name="Watson M."/>
            <person name="Adriaenssens E.M."/>
            <person name="Foster-Nyarko E."/>
            <person name="Jarju S."/>
            <person name="Secka A."/>
            <person name="Antonio M."/>
            <person name="Oren A."/>
            <person name="Chaudhuri R.R."/>
            <person name="La Ragione R."/>
            <person name="Hildebrand F."/>
            <person name="Pallen M.J."/>
        </authorList>
    </citation>
    <scope>NUCLEOTIDE SEQUENCE</scope>
    <source>
        <strain evidence="4">ChiGjej3B3-7470</strain>
    </source>
</reference>
<protein>
    <submittedName>
        <fullName evidence="4">SWIM zinc finger family protein</fullName>
    </submittedName>
</protein>
<feature type="domain" description="SWIM-type" evidence="3">
    <location>
        <begin position="59"/>
        <end position="89"/>
    </location>
</feature>
<feature type="non-terminal residue" evidence="4">
    <location>
        <position position="430"/>
    </location>
</feature>
<sequence>MSNTPSWVRDLTDADLNRRFGAATAARGRQIASLGRVGDVQVSDGAISAPVRDNGMRVFVASLSEDSTHCTCPDGPGCRHVVALALLLRDAPEEGTSSKWRRTLTKLLPSGDVGQRSGSTPLALQVEQGATGLALRPVQLGARGTWLKAGATWGHVQRATAQFQATHRQALLNLLDARRSAGNGFVPDLLNFDALRPDAWHTLAAAVAVGVQLVPGDDAAGRALPTIVLSGEAAAPTVAVTRTDGGALISPTVVIDGVAHELPAKSLQGNPGHGVALRIDDQLVLAPLTRPLDEAEHAVFTTGPVTVPDRDLQLFASGFLPHMKRRLDVRVADDANVPQPARTTLVCRVDFGENIASIRWAFRYALGDEVHDLLLKPEAHEPPLRDPEAEAQLARQVPPGPWRSDHGDGATLRPSFLSGRSLIEFVTDAL</sequence>
<evidence type="ECO:0000256" key="2">
    <source>
        <dbReference type="SAM" id="MobiDB-lite"/>
    </source>
</evidence>
<accession>A0A921EPF9</accession>
<evidence type="ECO:0000256" key="1">
    <source>
        <dbReference type="PROSITE-ProRule" id="PRU00325"/>
    </source>
</evidence>
<evidence type="ECO:0000313" key="5">
    <source>
        <dbReference type="Proteomes" id="UP000712713"/>
    </source>
</evidence>
<feature type="region of interest" description="Disordered" evidence="2">
    <location>
        <begin position="381"/>
        <end position="410"/>
    </location>
</feature>
<dbReference type="EMBL" id="DYZF01000217">
    <property type="protein sequence ID" value="HJE52019.1"/>
    <property type="molecule type" value="Genomic_DNA"/>
</dbReference>
<keyword evidence="1" id="KW-0479">Metal-binding</keyword>
<dbReference type="GO" id="GO:0008270">
    <property type="term" value="F:zinc ion binding"/>
    <property type="evidence" value="ECO:0007669"/>
    <property type="project" value="UniProtKB-KW"/>
</dbReference>
<reference evidence="4" key="2">
    <citation type="submission" date="2021-09" db="EMBL/GenBank/DDBJ databases">
        <authorList>
            <person name="Gilroy R."/>
        </authorList>
    </citation>
    <scope>NUCLEOTIDE SEQUENCE</scope>
    <source>
        <strain evidence="4">ChiGjej3B3-7470</strain>
    </source>
</reference>
<evidence type="ECO:0000313" key="4">
    <source>
        <dbReference type="EMBL" id="HJE52019.1"/>
    </source>
</evidence>